<accession>A0A2A2MDS4</accession>
<dbReference type="AlphaFoldDB" id="A0A2A2MDS4"/>
<evidence type="ECO:0000313" key="3">
    <source>
        <dbReference type="EMBL" id="PAV96896.1"/>
    </source>
</evidence>
<feature type="chain" id="PRO_5013376496" evidence="1">
    <location>
        <begin position="25"/>
        <end position="180"/>
    </location>
</feature>
<dbReference type="InterPro" id="IPR000259">
    <property type="entry name" value="Adhesion_dom_fimbrial"/>
</dbReference>
<dbReference type="OrthoDB" id="6495165at2"/>
<dbReference type="SUPFAM" id="SSF49401">
    <property type="entry name" value="Bacterial adhesins"/>
    <property type="match status" value="1"/>
</dbReference>
<dbReference type="InterPro" id="IPR050263">
    <property type="entry name" value="Bact_Fimbrial_Adh_Pro"/>
</dbReference>
<dbReference type="InterPro" id="IPR036937">
    <property type="entry name" value="Adhesion_dom_fimbrial_sf"/>
</dbReference>
<proteinExistence type="predicted"/>
<sequence length="180" mass="18494">MKNRLWKSTSGLFLLAALSSTASAAGDQTAVMVTANVVASPCVVLSPNLTIPLGNIEASTLESANVYTAWSEMTSTATIKLANCPAGTTEVLMTFTGPPDPNGGAGSFLNMDTGTGAATNVSVQLKPSGSTDPIRNNEVIDIPIETGAALIPLSARLYTKSGRVTPGRVSSVINVAFSYK</sequence>
<dbReference type="InterPro" id="IPR008966">
    <property type="entry name" value="Adhesion_dom_sf"/>
</dbReference>
<dbReference type="GO" id="GO:0043709">
    <property type="term" value="P:cell adhesion involved in single-species biofilm formation"/>
    <property type="evidence" value="ECO:0007669"/>
    <property type="project" value="TreeGrafter"/>
</dbReference>
<feature type="domain" description="Fimbrial-type adhesion" evidence="2">
    <location>
        <begin position="34"/>
        <end position="179"/>
    </location>
</feature>
<gene>
    <name evidence="3" type="ORF">CJD50_10660</name>
</gene>
<dbReference type="GO" id="GO:0009289">
    <property type="term" value="C:pilus"/>
    <property type="evidence" value="ECO:0007669"/>
    <property type="project" value="InterPro"/>
</dbReference>
<dbReference type="Gene3D" id="2.60.40.1090">
    <property type="entry name" value="Fimbrial-type adhesion domain"/>
    <property type="match status" value="1"/>
</dbReference>
<dbReference type="EMBL" id="NQMS01000003">
    <property type="protein sequence ID" value="PAV96896.1"/>
    <property type="molecule type" value="Genomic_DNA"/>
</dbReference>
<evidence type="ECO:0000256" key="1">
    <source>
        <dbReference type="SAM" id="SignalP"/>
    </source>
</evidence>
<dbReference type="PANTHER" id="PTHR33420:SF27">
    <property type="entry name" value="PROTEIN FIMG"/>
    <property type="match status" value="1"/>
</dbReference>
<organism evidence="3 4">
    <name type="scientific">Hafnia paralvei</name>
    <dbReference type="NCBI Taxonomy" id="546367"/>
    <lineage>
        <taxon>Bacteria</taxon>
        <taxon>Pseudomonadati</taxon>
        <taxon>Pseudomonadota</taxon>
        <taxon>Gammaproteobacteria</taxon>
        <taxon>Enterobacterales</taxon>
        <taxon>Hafniaceae</taxon>
        <taxon>Hafnia</taxon>
    </lineage>
</organism>
<dbReference type="GeneID" id="69639993"/>
<reference evidence="3 4" key="1">
    <citation type="submission" date="2017-08" db="EMBL/GenBank/DDBJ databases">
        <title>Draft Genome Sequence of Hafnia alvei CITHA-6 Isolated from Raw Bovine Milk.</title>
        <authorList>
            <person name="Culligan E.P."/>
            <person name="Mcsweeney A."/>
            <person name="O'Doherty C."/>
            <person name="Gleeson E."/>
            <person name="O'Riordan D."/>
            <person name="Sleator R.D."/>
        </authorList>
    </citation>
    <scope>NUCLEOTIDE SEQUENCE [LARGE SCALE GENOMIC DNA]</scope>
    <source>
        <strain evidence="3 4">CITHA-6</strain>
    </source>
</reference>
<evidence type="ECO:0000313" key="4">
    <source>
        <dbReference type="Proteomes" id="UP000218796"/>
    </source>
</evidence>
<dbReference type="RefSeq" id="WP_039185732.1">
    <property type="nucleotide sequence ID" value="NZ_CAUFSP010000018.1"/>
</dbReference>
<protein>
    <submittedName>
        <fullName evidence="3">Fimbrial protein</fullName>
    </submittedName>
</protein>
<keyword evidence="1" id="KW-0732">Signal</keyword>
<dbReference type="Proteomes" id="UP000218796">
    <property type="component" value="Unassembled WGS sequence"/>
</dbReference>
<comment type="caution">
    <text evidence="3">The sequence shown here is derived from an EMBL/GenBank/DDBJ whole genome shotgun (WGS) entry which is preliminary data.</text>
</comment>
<name>A0A2A2MDS4_9GAMM</name>
<feature type="signal peptide" evidence="1">
    <location>
        <begin position="1"/>
        <end position="24"/>
    </location>
</feature>
<dbReference type="Pfam" id="PF00419">
    <property type="entry name" value="Fimbrial"/>
    <property type="match status" value="1"/>
</dbReference>
<keyword evidence="4" id="KW-1185">Reference proteome</keyword>
<dbReference type="PANTHER" id="PTHR33420">
    <property type="entry name" value="FIMBRIAL SUBUNIT ELFA-RELATED"/>
    <property type="match status" value="1"/>
</dbReference>
<evidence type="ECO:0000259" key="2">
    <source>
        <dbReference type="Pfam" id="PF00419"/>
    </source>
</evidence>